<sequence>MVKIKLLGLSKEDKIKKLTAEYGKSIPCKAAIADKVNYEFDMKVTYERAVQRFLKSDNGKKYKHVSTKILEGSRSNSNGDVTNVTQTNQQSSVDTFINRSKNAGRTGYNDIAYDHNPVVSDNESTTNDYAKKEIDEMIAEYLALNQENETMDTDTTKNEEKDICDDAYFDDLELGEITKLPQA</sequence>
<keyword evidence="1" id="KW-1185">Reference proteome</keyword>
<name>A0A1I8BTP0_MELHA</name>
<dbReference type="AlphaFoldDB" id="A0A1I8BTP0"/>
<accession>A0A1I8BTP0</accession>
<evidence type="ECO:0000313" key="1">
    <source>
        <dbReference type="Proteomes" id="UP000095281"/>
    </source>
</evidence>
<dbReference type="Proteomes" id="UP000095281">
    <property type="component" value="Unplaced"/>
</dbReference>
<protein>
    <submittedName>
        <fullName evidence="2">NET domain-containing protein</fullName>
    </submittedName>
</protein>
<proteinExistence type="predicted"/>
<reference evidence="2" key="1">
    <citation type="submission" date="2016-11" db="UniProtKB">
        <authorList>
            <consortium name="WormBaseParasite"/>
        </authorList>
    </citation>
    <scope>IDENTIFICATION</scope>
</reference>
<evidence type="ECO:0000313" key="2">
    <source>
        <dbReference type="WBParaSite" id="MhA1_Contig586.frz3.gene14"/>
    </source>
</evidence>
<organism evidence="1 2">
    <name type="scientific">Meloidogyne hapla</name>
    <name type="common">Root-knot nematode worm</name>
    <dbReference type="NCBI Taxonomy" id="6305"/>
    <lineage>
        <taxon>Eukaryota</taxon>
        <taxon>Metazoa</taxon>
        <taxon>Ecdysozoa</taxon>
        <taxon>Nematoda</taxon>
        <taxon>Chromadorea</taxon>
        <taxon>Rhabditida</taxon>
        <taxon>Tylenchina</taxon>
        <taxon>Tylenchomorpha</taxon>
        <taxon>Tylenchoidea</taxon>
        <taxon>Meloidogynidae</taxon>
        <taxon>Meloidogyninae</taxon>
        <taxon>Meloidogyne</taxon>
    </lineage>
</organism>
<dbReference type="WBParaSite" id="MhA1_Contig586.frz3.gene14">
    <property type="protein sequence ID" value="MhA1_Contig586.frz3.gene14"/>
    <property type="gene ID" value="MhA1_Contig586.frz3.gene14"/>
</dbReference>